<name>A0ACB0LQE2_TRIPR</name>
<gene>
    <name evidence="1" type="ORF">MILVUS5_LOCUS34591</name>
</gene>
<evidence type="ECO:0000313" key="1">
    <source>
        <dbReference type="EMBL" id="CAJ2670578.1"/>
    </source>
</evidence>
<accession>A0ACB0LQE2</accession>
<dbReference type="Proteomes" id="UP001177021">
    <property type="component" value="Unassembled WGS sequence"/>
</dbReference>
<proteinExistence type="predicted"/>
<sequence length="81" mass="9434">MQSERKMAETLKFVYTMMLFVSLFFHCNHGMDSPIPIDESECINDLDCIHICATMYDCRNCQPVCHNGKCMGRVRIPRVEE</sequence>
<reference evidence="1" key="1">
    <citation type="submission" date="2023-10" db="EMBL/GenBank/DDBJ databases">
        <authorList>
            <person name="Rodriguez Cubillos JULIANA M."/>
            <person name="De Vega J."/>
        </authorList>
    </citation>
    <scope>NUCLEOTIDE SEQUENCE</scope>
</reference>
<keyword evidence="2" id="KW-1185">Reference proteome</keyword>
<comment type="caution">
    <text evidence="1">The sequence shown here is derived from an EMBL/GenBank/DDBJ whole genome shotgun (WGS) entry which is preliminary data.</text>
</comment>
<protein>
    <submittedName>
        <fullName evidence="1">Uncharacterized protein</fullName>
    </submittedName>
</protein>
<dbReference type="EMBL" id="CASHSV030000615">
    <property type="protein sequence ID" value="CAJ2670578.1"/>
    <property type="molecule type" value="Genomic_DNA"/>
</dbReference>
<evidence type="ECO:0000313" key="2">
    <source>
        <dbReference type="Proteomes" id="UP001177021"/>
    </source>
</evidence>
<organism evidence="1 2">
    <name type="scientific">Trifolium pratense</name>
    <name type="common">Red clover</name>
    <dbReference type="NCBI Taxonomy" id="57577"/>
    <lineage>
        <taxon>Eukaryota</taxon>
        <taxon>Viridiplantae</taxon>
        <taxon>Streptophyta</taxon>
        <taxon>Embryophyta</taxon>
        <taxon>Tracheophyta</taxon>
        <taxon>Spermatophyta</taxon>
        <taxon>Magnoliopsida</taxon>
        <taxon>eudicotyledons</taxon>
        <taxon>Gunneridae</taxon>
        <taxon>Pentapetalae</taxon>
        <taxon>rosids</taxon>
        <taxon>fabids</taxon>
        <taxon>Fabales</taxon>
        <taxon>Fabaceae</taxon>
        <taxon>Papilionoideae</taxon>
        <taxon>50 kb inversion clade</taxon>
        <taxon>NPAAA clade</taxon>
        <taxon>Hologalegina</taxon>
        <taxon>IRL clade</taxon>
        <taxon>Trifolieae</taxon>
        <taxon>Trifolium</taxon>
    </lineage>
</organism>